<name>A0A9C6U568_FRAOC</name>
<sequence>MEVGYEMSGRTAVVIAFNTTINRPTEKWSKIRMSVEQCDRDQAVSSTSCTPYRTIDFSDPCGMMLSHSMPWARVIADVQPKLRCPVDKLYDPCPPSTAATGPGQSRRAPCRMATPRVSGLLPLLAVLVLGASAARRLTDSTHLELRPVHIQPCVGDFDNALKSLDVAFEMRGRTSVVFNVNMTVSRSVDRWVKGYSIIEKCDQTVSADTCTTFRVFESGDLCGMFMNRAMPWAKIVDSVTPKMGCPINKGTYRLTNGTLSMDLLNAMSSTLRLEGPVWRARSHCVDPRGDVQFCMDTAGELFRVRNRPNKGKGL</sequence>
<proteinExistence type="predicted"/>
<dbReference type="Proteomes" id="UP000504606">
    <property type="component" value="Unplaced"/>
</dbReference>
<dbReference type="AlphaFoldDB" id="A0A9C6U568"/>
<keyword evidence="1" id="KW-1185">Reference proteome</keyword>
<accession>A0A9C6U568</accession>
<reference evidence="2" key="1">
    <citation type="submission" date="2025-08" db="UniProtKB">
        <authorList>
            <consortium name="RefSeq"/>
        </authorList>
    </citation>
    <scope>IDENTIFICATION</scope>
    <source>
        <tissue evidence="2">Whole organism</tissue>
    </source>
</reference>
<dbReference type="RefSeq" id="XP_052126445.1">
    <property type="nucleotide sequence ID" value="XM_052270485.1"/>
</dbReference>
<gene>
    <name evidence="2" type="primary">LOC113206780</name>
</gene>
<dbReference type="OrthoDB" id="7716214at2759"/>
<dbReference type="GeneID" id="113206780"/>
<organism evidence="1 2">
    <name type="scientific">Frankliniella occidentalis</name>
    <name type="common">Western flower thrips</name>
    <name type="synonym">Euthrips occidentalis</name>
    <dbReference type="NCBI Taxonomy" id="133901"/>
    <lineage>
        <taxon>Eukaryota</taxon>
        <taxon>Metazoa</taxon>
        <taxon>Ecdysozoa</taxon>
        <taxon>Arthropoda</taxon>
        <taxon>Hexapoda</taxon>
        <taxon>Insecta</taxon>
        <taxon>Pterygota</taxon>
        <taxon>Neoptera</taxon>
        <taxon>Paraneoptera</taxon>
        <taxon>Thysanoptera</taxon>
        <taxon>Terebrantia</taxon>
        <taxon>Thripoidea</taxon>
        <taxon>Thripidae</taxon>
        <taxon>Frankliniella</taxon>
    </lineage>
</organism>
<dbReference type="KEGG" id="foc:113206780"/>
<evidence type="ECO:0000313" key="2">
    <source>
        <dbReference type="RefSeq" id="XP_052126445.1"/>
    </source>
</evidence>
<evidence type="ECO:0000313" key="1">
    <source>
        <dbReference type="Proteomes" id="UP000504606"/>
    </source>
</evidence>
<protein>
    <submittedName>
        <fullName evidence="2">Uncharacterized protein LOC113206780</fullName>
    </submittedName>
</protein>